<dbReference type="EMBL" id="CM003374">
    <property type="protein sequence ID" value="KOM41836.1"/>
    <property type="molecule type" value="Genomic_DNA"/>
</dbReference>
<reference evidence="3" key="1">
    <citation type="journal article" date="2015" name="Proc. Natl. Acad. Sci. U.S.A.">
        <title>Genome sequencing of adzuki bean (Vigna angularis) provides insight into high starch and low fat accumulation and domestication.</title>
        <authorList>
            <person name="Yang K."/>
            <person name="Tian Z."/>
            <person name="Chen C."/>
            <person name="Luo L."/>
            <person name="Zhao B."/>
            <person name="Wang Z."/>
            <person name="Yu L."/>
            <person name="Li Y."/>
            <person name="Sun Y."/>
            <person name="Li W."/>
            <person name="Chen Y."/>
            <person name="Li Y."/>
            <person name="Zhang Y."/>
            <person name="Ai D."/>
            <person name="Zhao J."/>
            <person name="Shang C."/>
            <person name="Ma Y."/>
            <person name="Wu B."/>
            <person name="Wang M."/>
            <person name="Gao L."/>
            <person name="Sun D."/>
            <person name="Zhang P."/>
            <person name="Guo F."/>
            <person name="Wang W."/>
            <person name="Li Y."/>
            <person name="Wang J."/>
            <person name="Varshney R.K."/>
            <person name="Wang J."/>
            <person name="Ling H.Q."/>
            <person name="Wan P."/>
        </authorList>
    </citation>
    <scope>NUCLEOTIDE SEQUENCE</scope>
    <source>
        <strain evidence="3">cv. Jingnong 6</strain>
    </source>
</reference>
<name>A0A0L9UGJ4_PHAAN</name>
<feature type="compositionally biased region" description="Basic and acidic residues" evidence="1">
    <location>
        <begin position="72"/>
        <end position="89"/>
    </location>
</feature>
<evidence type="ECO:0000313" key="2">
    <source>
        <dbReference type="EMBL" id="KOM41836.1"/>
    </source>
</evidence>
<protein>
    <submittedName>
        <fullName evidence="2">Uncharacterized protein</fullName>
    </submittedName>
</protein>
<gene>
    <name evidence="2" type="ORF">LR48_Vigan04g203400</name>
</gene>
<evidence type="ECO:0000256" key="1">
    <source>
        <dbReference type="SAM" id="MobiDB-lite"/>
    </source>
</evidence>
<proteinExistence type="predicted"/>
<accession>A0A0L9UGJ4</accession>
<feature type="region of interest" description="Disordered" evidence="1">
    <location>
        <begin position="47"/>
        <end position="90"/>
    </location>
</feature>
<evidence type="ECO:0000313" key="3">
    <source>
        <dbReference type="Proteomes" id="UP000053144"/>
    </source>
</evidence>
<organism evidence="2 3">
    <name type="scientific">Phaseolus angularis</name>
    <name type="common">Azuki bean</name>
    <name type="synonym">Vigna angularis</name>
    <dbReference type="NCBI Taxonomy" id="3914"/>
    <lineage>
        <taxon>Eukaryota</taxon>
        <taxon>Viridiplantae</taxon>
        <taxon>Streptophyta</taxon>
        <taxon>Embryophyta</taxon>
        <taxon>Tracheophyta</taxon>
        <taxon>Spermatophyta</taxon>
        <taxon>Magnoliopsida</taxon>
        <taxon>eudicotyledons</taxon>
        <taxon>Gunneridae</taxon>
        <taxon>Pentapetalae</taxon>
        <taxon>rosids</taxon>
        <taxon>fabids</taxon>
        <taxon>Fabales</taxon>
        <taxon>Fabaceae</taxon>
        <taxon>Papilionoideae</taxon>
        <taxon>50 kb inversion clade</taxon>
        <taxon>NPAAA clade</taxon>
        <taxon>indigoferoid/millettioid clade</taxon>
        <taxon>Phaseoleae</taxon>
        <taxon>Vigna</taxon>
    </lineage>
</organism>
<dbReference type="Proteomes" id="UP000053144">
    <property type="component" value="Chromosome 4"/>
</dbReference>
<dbReference type="Gramene" id="KOM41836">
    <property type="protein sequence ID" value="KOM41836"/>
    <property type="gene ID" value="LR48_Vigan04g203400"/>
</dbReference>
<sequence length="157" mass="17269">MSWVTVAALASGGPVRRRRGSNIEGTTISNLGMGREKVKREKIGDNHFGQLSGGDGHHRRASSNSSSPYAHIHTDDHCNDKDERTKQDKTGNTGQYEICVATTFVHPGDVVTGMPSTAVTRDNEWLTRIRTYQFRTRNRSVQTEALDAGSASTVPER</sequence>
<dbReference type="AlphaFoldDB" id="A0A0L9UGJ4"/>